<accession>A0A5N8X354</accession>
<dbReference type="EMBL" id="VMNX01000196">
    <property type="protein sequence ID" value="MPY53486.1"/>
    <property type="molecule type" value="Genomic_DNA"/>
</dbReference>
<evidence type="ECO:0000313" key="2">
    <source>
        <dbReference type="EMBL" id="MPY53486.1"/>
    </source>
</evidence>
<dbReference type="InterPro" id="IPR045998">
    <property type="entry name" value="DUF5954"/>
</dbReference>
<comment type="caution">
    <text evidence="2">The sequence shown here is derived from an EMBL/GenBank/DDBJ whole genome shotgun (WGS) entry which is preliminary data.</text>
</comment>
<feature type="region of interest" description="Disordered" evidence="1">
    <location>
        <begin position="306"/>
        <end position="338"/>
    </location>
</feature>
<dbReference type="Pfam" id="PF19379">
    <property type="entry name" value="DUF5954"/>
    <property type="match status" value="1"/>
</dbReference>
<feature type="region of interest" description="Disordered" evidence="1">
    <location>
        <begin position="132"/>
        <end position="174"/>
    </location>
</feature>
<keyword evidence="3" id="KW-1185">Reference proteome</keyword>
<proteinExistence type="predicted"/>
<reference evidence="2 3" key="1">
    <citation type="submission" date="2019-09" db="EMBL/GenBank/DDBJ databases">
        <authorList>
            <person name="Duangmal K."/>
            <person name="Teo W.F.A."/>
            <person name="Lipun K."/>
        </authorList>
    </citation>
    <scope>NUCLEOTIDE SEQUENCE [LARGE SCALE GENOMIC DNA]</scope>
    <source>
        <strain evidence="2 3">K1PN6</strain>
    </source>
</reference>
<organism evidence="2 3">
    <name type="scientific">Streptomyces acidicola</name>
    <dbReference type="NCBI Taxonomy" id="2596892"/>
    <lineage>
        <taxon>Bacteria</taxon>
        <taxon>Bacillati</taxon>
        <taxon>Actinomycetota</taxon>
        <taxon>Actinomycetes</taxon>
        <taxon>Kitasatosporales</taxon>
        <taxon>Streptomycetaceae</taxon>
        <taxon>Streptomyces</taxon>
    </lineage>
</organism>
<dbReference type="AlphaFoldDB" id="A0A5N8X354"/>
<evidence type="ECO:0000313" key="3">
    <source>
        <dbReference type="Proteomes" id="UP000373149"/>
    </source>
</evidence>
<feature type="compositionally biased region" description="Basic and acidic residues" evidence="1">
    <location>
        <begin position="142"/>
        <end position="158"/>
    </location>
</feature>
<name>A0A5N8X354_9ACTN</name>
<gene>
    <name evidence="2" type="ORF">FPZ41_34940</name>
</gene>
<evidence type="ECO:0000256" key="1">
    <source>
        <dbReference type="SAM" id="MobiDB-lite"/>
    </source>
</evidence>
<protein>
    <recommendedName>
        <fullName evidence="4">Aromatic ring-opening dioxygenase LigA</fullName>
    </recommendedName>
</protein>
<dbReference type="RefSeq" id="WP_152867602.1">
    <property type="nucleotide sequence ID" value="NZ_VMNX01000196.1"/>
</dbReference>
<dbReference type="Proteomes" id="UP000373149">
    <property type="component" value="Unassembled WGS sequence"/>
</dbReference>
<evidence type="ECO:0008006" key="4">
    <source>
        <dbReference type="Google" id="ProtNLM"/>
    </source>
</evidence>
<sequence>MTDDWQQQIHALHEDLIHRDDPAAWVREADAVEASLRYPHLALRGPVFGIAVKDPAAGPEWRVLKPVVDGMPQVARDGLQSHLFFTAKDDTDDRAVRRELLAAVGVLEREPANEVEACGVRYRVVRGDEFGRVGDDGLEPPRPTDPEPVERSWDRQARDTASPDVGFVLDPDSTDGPSAGAMKLGLREFAYRGSHFPDDMCAESEGAVATHPELVLLPTGFGVVERGKHGWRPRGALMATPHDARRMLYNGMDEIWALLYQFDDAKKARYAEAAQEYRALDRADEFRVDGRLFRICRVERMLRMGADGPEQPRRSDVDEYGPMKMHPTMDEDGTLTYE</sequence>